<dbReference type="AlphaFoldDB" id="A0A4C1ZIU0"/>
<evidence type="ECO:0000313" key="2">
    <source>
        <dbReference type="EMBL" id="GBP88406.1"/>
    </source>
</evidence>
<proteinExistence type="predicted"/>
<name>A0A4C1ZIU0_EUMVA</name>
<sequence>MVNSVMLDCHISTKIITVSFSLPMHLGHVYIHFSVHYPSTTLTVISNSKDELLLTTRDRPYTNRRSTWKNSMKCLRRATPPLRRADHRVNLYRETAFGREARIALRIRRRVHFYCPALDLGQAPAPGCATDKVSTNPVSYVKNSISCDVEHDFLGHRPCVDEPQVRMKPHFLRRLSNQALEDLNTPASFDVLIILTLATSEAPCSTSGKRGIPEERGPCSENASGSGHRFSSQPAVARVRRSVFVLEFFKRSGSHVDSVSVKIRKAGYVRSRFRLTSQGRPPAVINKLHLHFSAFTREMIPPQFATSRGLVRCYTQVQDLIAPLDQNGLGSVDALYHRCDDKSLAVNLPRYPRNRASGLISHRCRVQSILYFRYYLMHTRHPPLGCTIIFYEATTNFQSEPFSFAGPESERPGFGDMEHTVYPYKRIRVLY</sequence>
<dbReference type="Proteomes" id="UP000299102">
    <property type="component" value="Unassembled WGS sequence"/>
</dbReference>
<feature type="region of interest" description="Disordered" evidence="1">
    <location>
        <begin position="205"/>
        <end position="231"/>
    </location>
</feature>
<reference evidence="2 3" key="1">
    <citation type="journal article" date="2019" name="Commun. Biol.">
        <title>The bagworm genome reveals a unique fibroin gene that provides high tensile strength.</title>
        <authorList>
            <person name="Kono N."/>
            <person name="Nakamura H."/>
            <person name="Ohtoshi R."/>
            <person name="Tomita M."/>
            <person name="Numata K."/>
            <person name="Arakawa K."/>
        </authorList>
    </citation>
    <scope>NUCLEOTIDE SEQUENCE [LARGE SCALE GENOMIC DNA]</scope>
</reference>
<comment type="caution">
    <text evidence="2">The sequence shown here is derived from an EMBL/GenBank/DDBJ whole genome shotgun (WGS) entry which is preliminary data.</text>
</comment>
<evidence type="ECO:0000256" key="1">
    <source>
        <dbReference type="SAM" id="MobiDB-lite"/>
    </source>
</evidence>
<organism evidence="2 3">
    <name type="scientific">Eumeta variegata</name>
    <name type="common">Bagworm moth</name>
    <name type="synonym">Eumeta japonica</name>
    <dbReference type="NCBI Taxonomy" id="151549"/>
    <lineage>
        <taxon>Eukaryota</taxon>
        <taxon>Metazoa</taxon>
        <taxon>Ecdysozoa</taxon>
        <taxon>Arthropoda</taxon>
        <taxon>Hexapoda</taxon>
        <taxon>Insecta</taxon>
        <taxon>Pterygota</taxon>
        <taxon>Neoptera</taxon>
        <taxon>Endopterygota</taxon>
        <taxon>Lepidoptera</taxon>
        <taxon>Glossata</taxon>
        <taxon>Ditrysia</taxon>
        <taxon>Tineoidea</taxon>
        <taxon>Psychidae</taxon>
        <taxon>Oiketicinae</taxon>
        <taxon>Eumeta</taxon>
    </lineage>
</organism>
<evidence type="ECO:0000313" key="3">
    <source>
        <dbReference type="Proteomes" id="UP000299102"/>
    </source>
</evidence>
<accession>A0A4C1ZIU0</accession>
<feature type="compositionally biased region" description="Polar residues" evidence="1">
    <location>
        <begin position="221"/>
        <end position="231"/>
    </location>
</feature>
<protein>
    <submittedName>
        <fullName evidence="2">Uncharacterized protein</fullName>
    </submittedName>
</protein>
<dbReference type="EMBL" id="BGZK01001930">
    <property type="protein sequence ID" value="GBP88406.1"/>
    <property type="molecule type" value="Genomic_DNA"/>
</dbReference>
<gene>
    <name evidence="2" type="ORF">EVAR_71171_1</name>
</gene>
<keyword evidence="3" id="KW-1185">Reference proteome</keyword>